<sequence length="250" mass="28296">MGNEMKANLNGLLPEKDPMGFAIKDYFEKKDKSIEVTVLSDFSDPDVIPCELLFRSKAKMPKAEQVALEHCKGEVLDIGAGAGSHALELQKMGLEVTAMDISGPALEVAKKRGVKKTLHQNIFTYEAKKYDTLLLMMNGIGLVENLEGLESFLKHCKKILKEDGQIIFDSSDILYLYQDDDGSFVVDLAGDYYGQLKYKMKYKDIEGDEFGWLYVSYPVLEEYTERLGYNLEALYVGEHDEFTVRLTLKK</sequence>
<name>A0A315ZYZ7_SEDFL</name>
<reference evidence="2 3" key="1">
    <citation type="submission" date="2018-03" db="EMBL/GenBank/DDBJ databases">
        <title>Genomic Encyclopedia of Archaeal and Bacterial Type Strains, Phase II (KMG-II): from individual species to whole genera.</title>
        <authorList>
            <person name="Goeker M."/>
        </authorList>
    </citation>
    <scope>NUCLEOTIDE SEQUENCE [LARGE SCALE GENOMIC DNA]</scope>
    <source>
        <strain evidence="2 3">DSM 28229</strain>
    </source>
</reference>
<feature type="domain" description="Methyltransferase type 11" evidence="1">
    <location>
        <begin position="76"/>
        <end position="168"/>
    </location>
</feature>
<dbReference type="OrthoDB" id="1143568at2"/>
<keyword evidence="2" id="KW-0489">Methyltransferase</keyword>
<keyword evidence="3" id="KW-1185">Reference proteome</keyword>
<evidence type="ECO:0000259" key="1">
    <source>
        <dbReference type="Pfam" id="PF08241"/>
    </source>
</evidence>
<accession>A0A315ZYZ7</accession>
<organism evidence="2 3">
    <name type="scientific">Sediminitomix flava</name>
    <dbReference type="NCBI Taxonomy" id="379075"/>
    <lineage>
        <taxon>Bacteria</taxon>
        <taxon>Pseudomonadati</taxon>
        <taxon>Bacteroidota</taxon>
        <taxon>Cytophagia</taxon>
        <taxon>Cytophagales</taxon>
        <taxon>Flammeovirgaceae</taxon>
        <taxon>Sediminitomix</taxon>
    </lineage>
</organism>
<gene>
    <name evidence="2" type="ORF">BC781_102141</name>
</gene>
<dbReference type="InterPro" id="IPR013216">
    <property type="entry name" value="Methyltransf_11"/>
</dbReference>
<dbReference type="GO" id="GO:0008757">
    <property type="term" value="F:S-adenosylmethionine-dependent methyltransferase activity"/>
    <property type="evidence" value="ECO:0007669"/>
    <property type="project" value="InterPro"/>
</dbReference>
<dbReference type="SUPFAM" id="SSF53335">
    <property type="entry name" value="S-adenosyl-L-methionine-dependent methyltransferases"/>
    <property type="match status" value="1"/>
</dbReference>
<dbReference type="Gene3D" id="3.40.50.150">
    <property type="entry name" value="Vaccinia Virus protein VP39"/>
    <property type="match status" value="1"/>
</dbReference>
<dbReference type="InterPro" id="IPR029063">
    <property type="entry name" value="SAM-dependent_MTases_sf"/>
</dbReference>
<protein>
    <submittedName>
        <fullName evidence="2">Methyltransferase family protein</fullName>
    </submittedName>
</protein>
<dbReference type="Pfam" id="PF08241">
    <property type="entry name" value="Methyltransf_11"/>
    <property type="match status" value="1"/>
</dbReference>
<dbReference type="AlphaFoldDB" id="A0A315ZYZ7"/>
<dbReference type="Proteomes" id="UP000245535">
    <property type="component" value="Unassembled WGS sequence"/>
</dbReference>
<dbReference type="GO" id="GO:0032259">
    <property type="term" value="P:methylation"/>
    <property type="evidence" value="ECO:0007669"/>
    <property type="project" value="UniProtKB-KW"/>
</dbReference>
<dbReference type="RefSeq" id="WP_109616734.1">
    <property type="nucleotide sequence ID" value="NZ_QGDO01000002.1"/>
</dbReference>
<proteinExistence type="predicted"/>
<evidence type="ECO:0000313" key="3">
    <source>
        <dbReference type="Proteomes" id="UP000245535"/>
    </source>
</evidence>
<keyword evidence="2" id="KW-0808">Transferase</keyword>
<evidence type="ECO:0000313" key="2">
    <source>
        <dbReference type="EMBL" id="PWJ42597.1"/>
    </source>
</evidence>
<dbReference type="EMBL" id="QGDO01000002">
    <property type="protein sequence ID" value="PWJ42597.1"/>
    <property type="molecule type" value="Genomic_DNA"/>
</dbReference>
<dbReference type="CDD" id="cd02440">
    <property type="entry name" value="AdoMet_MTases"/>
    <property type="match status" value="1"/>
</dbReference>
<comment type="caution">
    <text evidence="2">The sequence shown here is derived from an EMBL/GenBank/DDBJ whole genome shotgun (WGS) entry which is preliminary data.</text>
</comment>